<organism evidence="1 2">
    <name type="scientific">Paraburkholderia bannensis</name>
    <dbReference type="NCBI Taxonomy" id="765414"/>
    <lineage>
        <taxon>Bacteria</taxon>
        <taxon>Pseudomonadati</taxon>
        <taxon>Pseudomonadota</taxon>
        <taxon>Betaproteobacteria</taxon>
        <taxon>Burkholderiales</taxon>
        <taxon>Burkholderiaceae</taxon>
        <taxon>Paraburkholderia</taxon>
    </lineage>
</organism>
<dbReference type="RefSeq" id="WP_183721687.1">
    <property type="nucleotide sequence ID" value="NZ_JACHBW010000002.1"/>
</dbReference>
<sequence>MNASCNYGHGRMRLSKKIWAGVPGSDANGYSDPADTIQYAFGVVPAGTQYADLADAQGAVDSSKLIGGVLMVVGASTVELQLAPGSYWLYEFVIERDTDGVSVRFSQRGGWDFSALVDGERRTPPEGADGAITFEIGDQTSVVNVVGINKSLCVQIDKRLSSSAGAGSKKDILFFGTSSYLGLTPDKFNWNGPAIVRLGLTNADGELRLDGFVSGCNVFIHEVVPKALYDAGVRPGKMSVYRLDGSLWYDTDLPEAHEITQAEIDQLLADPKYTEAGHALIRGHLHVGDWIFATSSYFYDRQGVMRVEITNDNHRKGRLCLSKKIWAGVPGSDANGYSDPADTIQYAFGVVPAGTQYADLADAQGVVDSSKLIGGVLMVVGASTVELQLAPGSYWLYEFVIERDTDGVSVRFSQRGGWDFSALVDGERRTPPEGADGGISFEIGDQTSVVNVVGINKSLCVQIDKRLSSSAGAGSKKDILFFGTSSYLGLTPDKFNWNGPAIVRLGLTNADGELRLDGFVSGCNVFIHEVVPKALYDAGVRPGKMSVYRLDGSLWYDTDLPEAHEITQAEIDQLLADPKYTEAGHALIRGHLHVGDWIFATSSYFYDRQGVMRVEITNDNHRKGRLCLSKKIWAGVPGSDANGYSDPADTIQYAFGVVPAGTHYGDISNPDNSVDTSKLIGGVLLVEGANEVELPLNTGKYLLYEFLIGRDPDGVSPKFHFRDGWDFTAFINGEVVAPAEGEDGAVRFEIGSSTTIARVAAINKSLSVAISKYVNSDTSKTAGAMFFGTSSYLGLTQTDAENFDGMAVVRLGVTDSNGKLRLDGFRSGCNVFIHELVRKADYDAGIRPETMDVYQPDGSFWFNAGFPDAHAVTREELDALLQNPKFPPAARELIQANVHVGDWLFTNQNYFYQRQGVMRVDVLNNKGNSR</sequence>
<accession>A0A7W9TT08</accession>
<dbReference type="Proteomes" id="UP000571554">
    <property type="component" value="Unassembled WGS sequence"/>
</dbReference>
<evidence type="ECO:0000313" key="1">
    <source>
        <dbReference type="EMBL" id="MBB6100913.1"/>
    </source>
</evidence>
<dbReference type="EMBL" id="JACHBW010000002">
    <property type="protein sequence ID" value="MBB6100913.1"/>
    <property type="molecule type" value="Genomic_DNA"/>
</dbReference>
<gene>
    <name evidence="1" type="ORF">F4827_000739</name>
</gene>
<protein>
    <submittedName>
        <fullName evidence="1">Uncharacterized protein</fullName>
    </submittedName>
</protein>
<keyword evidence="2" id="KW-1185">Reference proteome</keyword>
<name>A0A7W9TT08_9BURK</name>
<proteinExistence type="predicted"/>
<evidence type="ECO:0000313" key="2">
    <source>
        <dbReference type="Proteomes" id="UP000571554"/>
    </source>
</evidence>
<reference evidence="1 2" key="1">
    <citation type="submission" date="2020-08" db="EMBL/GenBank/DDBJ databases">
        <title>Above-ground endophytic microbial communities from plants in different locations in the United States.</title>
        <authorList>
            <person name="Frank C."/>
        </authorList>
    </citation>
    <scope>NUCLEOTIDE SEQUENCE [LARGE SCALE GENOMIC DNA]</scope>
    <source>
        <strain evidence="1 2">WP4_2_2</strain>
    </source>
</reference>
<dbReference type="AlphaFoldDB" id="A0A7W9TT08"/>
<comment type="caution">
    <text evidence="1">The sequence shown here is derived from an EMBL/GenBank/DDBJ whole genome shotgun (WGS) entry which is preliminary data.</text>
</comment>